<sequence length="236" mass="24663">MSENPVVVLVHGAFAESASWNGVVERLRARSIEVVAAPNQLRSLEGDAQYVRDVIAGIGKPVVLVAHSYGGMVITEAAADNDAVQALVYVCAFAPDQDESAFALSAKFPGSTLADALNAYPVSTGGNDLAIRADVFHQQFCADVSAEQAALMAATQRPATEAALTGGLRTATPAWQSIPSWFVFSDQDLNIPVALHRFMAERAGAKDTREIAGASHALSVSQPEAVTATILDALGA</sequence>
<dbReference type="InterPro" id="IPR029058">
    <property type="entry name" value="AB_hydrolase_fold"/>
</dbReference>
<dbReference type="Pfam" id="PF12697">
    <property type="entry name" value="Abhydrolase_6"/>
    <property type="match status" value="1"/>
</dbReference>
<accession>A0A4R7ZXY5</accession>
<organism evidence="2 3">
    <name type="scientific">Kribbella kalugense</name>
    <dbReference type="NCBI Taxonomy" id="2512221"/>
    <lineage>
        <taxon>Bacteria</taxon>
        <taxon>Bacillati</taxon>
        <taxon>Actinomycetota</taxon>
        <taxon>Actinomycetes</taxon>
        <taxon>Propionibacteriales</taxon>
        <taxon>Kribbellaceae</taxon>
        <taxon>Kribbella</taxon>
    </lineage>
</organism>
<dbReference type="InterPro" id="IPR000073">
    <property type="entry name" value="AB_hydrolase_1"/>
</dbReference>
<comment type="caution">
    <text evidence="2">The sequence shown here is derived from an EMBL/GenBank/DDBJ whole genome shotgun (WGS) entry which is preliminary data.</text>
</comment>
<dbReference type="PANTHER" id="PTHR37017">
    <property type="entry name" value="AB HYDROLASE-1 DOMAIN-CONTAINING PROTEIN-RELATED"/>
    <property type="match status" value="1"/>
</dbReference>
<reference evidence="2 3" key="1">
    <citation type="submission" date="2019-03" db="EMBL/GenBank/DDBJ databases">
        <title>Genomic Encyclopedia of Type Strains, Phase III (KMG-III): the genomes of soil and plant-associated and newly described type strains.</title>
        <authorList>
            <person name="Whitman W."/>
        </authorList>
    </citation>
    <scope>NUCLEOTIDE SEQUENCE [LARGE SCALE GENOMIC DNA]</scope>
    <source>
        <strain evidence="2 3">VKM Ac-2570</strain>
    </source>
</reference>
<evidence type="ECO:0000313" key="2">
    <source>
        <dbReference type="EMBL" id="TDW21798.1"/>
    </source>
</evidence>
<evidence type="ECO:0000313" key="3">
    <source>
        <dbReference type="Proteomes" id="UP000295447"/>
    </source>
</evidence>
<dbReference type="OrthoDB" id="64996at2"/>
<dbReference type="EMBL" id="SODF01000001">
    <property type="protein sequence ID" value="TDW21798.1"/>
    <property type="molecule type" value="Genomic_DNA"/>
</dbReference>
<dbReference type="InterPro" id="IPR052897">
    <property type="entry name" value="Sec-Metab_Biosynth_Hydrolase"/>
</dbReference>
<dbReference type="PANTHER" id="PTHR37017:SF11">
    <property type="entry name" value="ESTERASE_LIPASE_THIOESTERASE DOMAIN-CONTAINING PROTEIN"/>
    <property type="match status" value="1"/>
</dbReference>
<dbReference type="GO" id="GO:0003824">
    <property type="term" value="F:catalytic activity"/>
    <property type="evidence" value="ECO:0007669"/>
    <property type="project" value="UniProtKB-ARBA"/>
</dbReference>
<dbReference type="Gene3D" id="3.40.50.1820">
    <property type="entry name" value="alpha/beta hydrolase"/>
    <property type="match status" value="1"/>
</dbReference>
<protein>
    <submittedName>
        <fullName evidence="2">Pimeloyl-ACP methyl ester carboxylesterase</fullName>
    </submittedName>
</protein>
<keyword evidence="3" id="KW-1185">Reference proteome</keyword>
<dbReference type="AlphaFoldDB" id="A0A4R7ZXY5"/>
<feature type="domain" description="AB hydrolase-1" evidence="1">
    <location>
        <begin position="7"/>
        <end position="228"/>
    </location>
</feature>
<dbReference type="Proteomes" id="UP000295447">
    <property type="component" value="Unassembled WGS sequence"/>
</dbReference>
<dbReference type="SUPFAM" id="SSF53474">
    <property type="entry name" value="alpha/beta-Hydrolases"/>
    <property type="match status" value="1"/>
</dbReference>
<dbReference type="RefSeq" id="WP_134115122.1">
    <property type="nucleotide sequence ID" value="NZ_SODF01000001.1"/>
</dbReference>
<name>A0A4R7ZXY5_9ACTN</name>
<gene>
    <name evidence="2" type="ORF">EV650_0628</name>
</gene>
<evidence type="ECO:0000259" key="1">
    <source>
        <dbReference type="Pfam" id="PF12697"/>
    </source>
</evidence>
<proteinExistence type="predicted"/>